<dbReference type="PANTHER" id="PTHR37829">
    <property type="entry name" value="PHAGE-LIKE ELEMENT PBSX PROTEIN XKDT"/>
    <property type="match status" value="1"/>
</dbReference>
<accession>X0SE63</accession>
<dbReference type="InterPro" id="IPR052399">
    <property type="entry name" value="Phage_Baseplate_Assmbl_Protein"/>
</dbReference>
<dbReference type="PANTHER" id="PTHR37829:SF3">
    <property type="entry name" value="PROTEIN JAYE-RELATED"/>
    <property type="match status" value="1"/>
</dbReference>
<reference evidence="1" key="1">
    <citation type="journal article" date="2014" name="Front. Microbiol.">
        <title>High frequency of phylogenetically diverse reductive dehalogenase-homologous genes in deep subseafloor sedimentary metagenomes.</title>
        <authorList>
            <person name="Kawai M."/>
            <person name="Futagami T."/>
            <person name="Toyoda A."/>
            <person name="Takaki Y."/>
            <person name="Nishi S."/>
            <person name="Hori S."/>
            <person name="Arai W."/>
            <person name="Tsubouchi T."/>
            <person name="Morono Y."/>
            <person name="Uchiyama I."/>
            <person name="Ito T."/>
            <person name="Fujiyama A."/>
            <person name="Inagaki F."/>
            <person name="Takami H."/>
        </authorList>
    </citation>
    <scope>NUCLEOTIDE SEQUENCE</scope>
    <source>
        <strain evidence="1">Expedition CK06-06</strain>
    </source>
</reference>
<comment type="caution">
    <text evidence="1">The sequence shown here is derived from an EMBL/GenBank/DDBJ whole genome shotgun (WGS) entry which is preliminary data.</text>
</comment>
<proteinExistence type="predicted"/>
<dbReference type="InterPro" id="IPR023366">
    <property type="entry name" value="ATP_synth_asu-like_sf"/>
</dbReference>
<dbReference type="EMBL" id="BARS01004510">
    <property type="protein sequence ID" value="GAF79343.1"/>
    <property type="molecule type" value="Genomic_DNA"/>
</dbReference>
<protein>
    <recommendedName>
        <fullName evidence="2">Baseplate protein J-like domain-containing protein</fullName>
    </recommendedName>
</protein>
<organism evidence="1">
    <name type="scientific">marine sediment metagenome</name>
    <dbReference type="NCBI Taxonomy" id="412755"/>
    <lineage>
        <taxon>unclassified sequences</taxon>
        <taxon>metagenomes</taxon>
        <taxon>ecological metagenomes</taxon>
    </lineage>
</organism>
<evidence type="ECO:0008006" key="2">
    <source>
        <dbReference type="Google" id="ProtNLM"/>
    </source>
</evidence>
<evidence type="ECO:0000313" key="1">
    <source>
        <dbReference type="EMBL" id="GAF79343.1"/>
    </source>
</evidence>
<dbReference type="Gene3D" id="2.40.30.20">
    <property type="match status" value="1"/>
</dbReference>
<name>X0SE63_9ZZZZ</name>
<gene>
    <name evidence="1" type="ORF">S01H1_08814</name>
</gene>
<dbReference type="AlphaFoldDB" id="X0SE63"/>
<sequence length="420" mass="44095">MRTDVRARLPDLDPTIAESVIGVVLDSLAARIYDLNLVLDQLVQEAFPQTATAEFLERWAEYDGLSRNPATPSSGQITATGTNGTVIPAATSFTASGVVLISQAEATIIPRNSTITSLVRVGTTATATTGSDHGLASGQEVDVSGAVETDYNGSFLITALDTLTFSYEVSGSPTTPATGSPEVDHVSVTVEVESEGFGQDQNLSSGATASITTPISGLDSPVLVRPDGLTGGTDTETDDELRIRLLEKRANPVALFNVSAITVQAKKVSGVTRVSVLEITPSVGQVSIWFLRDNDTPTIPDAGEVVTTKAKILEILPAHTSEADVIVAAPVAVVTPFTFSALSPDTPTMREAVEANLTAFFQDEVDFHEDVTEDKYRAAIIQTQDTNTGEFLDSFTLSTPSGDITVATGEIATLGAVTFP</sequence>